<dbReference type="Proteomes" id="UP001596223">
    <property type="component" value="Unassembled WGS sequence"/>
</dbReference>
<proteinExistence type="predicted"/>
<evidence type="ECO:0000313" key="4">
    <source>
        <dbReference type="EMBL" id="MFC6010035.1"/>
    </source>
</evidence>
<dbReference type="PANTHER" id="PTHR12169:SF6">
    <property type="entry name" value="AFG1-LIKE ATPASE"/>
    <property type="match status" value="1"/>
</dbReference>
<dbReference type="GO" id="GO:0051301">
    <property type="term" value="P:cell division"/>
    <property type="evidence" value="ECO:0007669"/>
    <property type="project" value="UniProtKB-KW"/>
</dbReference>
<dbReference type="PANTHER" id="PTHR12169">
    <property type="entry name" value="ATPASE N2B"/>
    <property type="match status" value="1"/>
</dbReference>
<accession>A0ABW1JLZ4</accession>
<keyword evidence="2" id="KW-0067">ATP-binding</keyword>
<keyword evidence="4" id="KW-0132">Cell division</keyword>
<keyword evidence="5" id="KW-1185">Reference proteome</keyword>
<organism evidence="4 5">
    <name type="scientific">Nocardia lasii</name>
    <dbReference type="NCBI Taxonomy" id="1616107"/>
    <lineage>
        <taxon>Bacteria</taxon>
        <taxon>Bacillati</taxon>
        <taxon>Actinomycetota</taxon>
        <taxon>Actinomycetes</taxon>
        <taxon>Mycobacteriales</taxon>
        <taxon>Nocardiaceae</taxon>
        <taxon>Nocardia</taxon>
    </lineage>
</organism>
<evidence type="ECO:0000256" key="1">
    <source>
        <dbReference type="ARBA" id="ARBA00022741"/>
    </source>
</evidence>
<dbReference type="Pfam" id="PF03969">
    <property type="entry name" value="AFG1_ATPase"/>
    <property type="match status" value="1"/>
</dbReference>
<reference evidence="5" key="1">
    <citation type="journal article" date="2019" name="Int. J. Syst. Evol. Microbiol.">
        <title>The Global Catalogue of Microorganisms (GCM) 10K type strain sequencing project: providing services to taxonomists for standard genome sequencing and annotation.</title>
        <authorList>
            <consortium name="The Broad Institute Genomics Platform"/>
            <consortium name="The Broad Institute Genome Sequencing Center for Infectious Disease"/>
            <person name="Wu L."/>
            <person name="Ma J."/>
        </authorList>
    </citation>
    <scope>NUCLEOTIDE SEQUENCE [LARGE SCALE GENOMIC DNA]</scope>
    <source>
        <strain evidence="5">CCUG 36956</strain>
    </source>
</reference>
<sequence length="381" mass="41821">MDVVLDPAQQAAASALDSLLDRDGRPLRRGGGPVRGGRAEGGRVFGISRGRRLRRGNRDVDQSGQPAELTARSGIYLHGRPGRGKTMVMDRFFARVDAQRKRRFHFHTFFAALHATTHELGSIERAIDELLGDADLVCFDEFHVNDIGDAMLIARLLDALFAGRRTLVVTSNYRPHDLLPNPLFHDRFVPTIEQILAHLTVVTLDGPLDYRSLAPTRTTGFASGRYVITPGPASARPSTAPPVDLGNGRTIRAHTTPDTITVDFHHLCAVATSPADYLHLTRRFQRWTLHSVPRLREVPPDWSMRLVNLVDVLYDADLPLTILAPEPAHELTTGVPAIPDLTRAASRLSELSLTEATGICAAQEALRCECCDFCTSAPLGV</sequence>
<dbReference type="InterPro" id="IPR027417">
    <property type="entry name" value="P-loop_NTPase"/>
</dbReference>
<dbReference type="NCBIfam" id="NF040713">
    <property type="entry name" value="ZapE"/>
    <property type="match status" value="1"/>
</dbReference>
<feature type="region of interest" description="Disordered" evidence="3">
    <location>
        <begin position="22"/>
        <end position="41"/>
    </location>
</feature>
<dbReference type="EMBL" id="JBHSQN010000001">
    <property type="protein sequence ID" value="MFC6010035.1"/>
    <property type="molecule type" value="Genomic_DNA"/>
</dbReference>
<evidence type="ECO:0000256" key="2">
    <source>
        <dbReference type="ARBA" id="ARBA00022840"/>
    </source>
</evidence>
<comment type="caution">
    <text evidence="4">The sequence shown here is derived from an EMBL/GenBank/DDBJ whole genome shotgun (WGS) entry which is preliminary data.</text>
</comment>
<dbReference type="InterPro" id="IPR005654">
    <property type="entry name" value="ATPase_AFG1-like"/>
</dbReference>
<dbReference type="SUPFAM" id="SSF52540">
    <property type="entry name" value="P-loop containing nucleoside triphosphate hydrolases"/>
    <property type="match status" value="1"/>
</dbReference>
<evidence type="ECO:0000256" key="3">
    <source>
        <dbReference type="SAM" id="MobiDB-lite"/>
    </source>
</evidence>
<name>A0ABW1JLZ4_9NOCA</name>
<keyword evidence="1" id="KW-0547">Nucleotide-binding</keyword>
<keyword evidence="4" id="KW-0131">Cell cycle</keyword>
<protein>
    <submittedName>
        <fullName evidence="4">Cell division protein ZapE</fullName>
    </submittedName>
</protein>
<dbReference type="Gene3D" id="3.40.50.300">
    <property type="entry name" value="P-loop containing nucleotide triphosphate hydrolases"/>
    <property type="match status" value="1"/>
</dbReference>
<evidence type="ECO:0000313" key="5">
    <source>
        <dbReference type="Proteomes" id="UP001596223"/>
    </source>
</evidence>
<gene>
    <name evidence="4" type="primary">zapE</name>
    <name evidence="4" type="ORF">ACFP3H_03145</name>
</gene>
<dbReference type="RefSeq" id="WP_378599186.1">
    <property type="nucleotide sequence ID" value="NZ_JBHSQN010000001.1"/>
</dbReference>